<name>A0A146JY27_9EUKA</name>
<protein>
    <submittedName>
        <fullName evidence="2">Uncharacterized protein</fullName>
    </submittedName>
</protein>
<proteinExistence type="predicted"/>
<reference evidence="2" key="1">
    <citation type="submission" date="2015-07" db="EMBL/GenBank/DDBJ databases">
        <title>Adaptation to a free-living lifestyle via gene acquisitions in the diplomonad Trepomonas sp. PC1.</title>
        <authorList>
            <person name="Xu F."/>
            <person name="Jerlstrom-Hultqvist J."/>
            <person name="Kolisko M."/>
            <person name="Simpson A.G.B."/>
            <person name="Roger A.J."/>
            <person name="Svard S.G."/>
            <person name="Andersson J.O."/>
        </authorList>
    </citation>
    <scope>NUCLEOTIDE SEQUENCE</scope>
    <source>
        <strain evidence="2">PC1</strain>
    </source>
</reference>
<dbReference type="EMBL" id="GDID01007508">
    <property type="protein sequence ID" value="JAP89098.1"/>
    <property type="molecule type" value="Transcribed_RNA"/>
</dbReference>
<feature type="non-terminal residue" evidence="2">
    <location>
        <position position="364"/>
    </location>
</feature>
<evidence type="ECO:0000256" key="1">
    <source>
        <dbReference type="SAM" id="MobiDB-lite"/>
    </source>
</evidence>
<gene>
    <name evidence="2" type="ORF">TPC1_31407</name>
</gene>
<dbReference type="AlphaFoldDB" id="A0A146JY27"/>
<sequence length="364" mass="42857">DKQEDMEIESPIYDKQIYQEATNLVQNQISNSVVQQTVQKTEAPKLTVSRIPLKEAEQKERDDKLEALIKQALKPLSTEIAEKEPQQKEVLKEVTEKLKDEQLISNPLKLKPLKDENQLTSMNPLKDKPLKDEQLTGTSSQNDKPLKDHIILRPDFQPNKNQPKPLGVKITPTQERFSKVKFDEENLREVQLQAKQVQQSFIQQAKSLEETELQSDWEEAVEEYTYGEEEYEEYEEYYLDPAVLSQRRLYIHQQWFKVCKKMLEVMQRISQVDSSLQQQVNEFYQKLTVFKRLQQQKKNLAKPKQKKITVQSFSLEIKEMIQTGQKGHKVEISAEFKRQISAFKKCKANEELVREWEKLFGEVK</sequence>
<accession>A0A146JY27</accession>
<organism evidence="2">
    <name type="scientific">Trepomonas sp. PC1</name>
    <dbReference type="NCBI Taxonomy" id="1076344"/>
    <lineage>
        <taxon>Eukaryota</taxon>
        <taxon>Metamonada</taxon>
        <taxon>Diplomonadida</taxon>
        <taxon>Hexamitidae</taxon>
        <taxon>Hexamitinae</taxon>
        <taxon>Trepomonas</taxon>
    </lineage>
</organism>
<feature type="region of interest" description="Disordered" evidence="1">
    <location>
        <begin position="104"/>
        <end position="148"/>
    </location>
</feature>
<feature type="compositionally biased region" description="Basic and acidic residues" evidence="1">
    <location>
        <begin position="125"/>
        <end position="134"/>
    </location>
</feature>
<feature type="non-terminal residue" evidence="2">
    <location>
        <position position="1"/>
    </location>
</feature>
<evidence type="ECO:0000313" key="2">
    <source>
        <dbReference type="EMBL" id="JAP89098.1"/>
    </source>
</evidence>